<protein>
    <submittedName>
        <fullName evidence="2">Uncharacterized protein</fullName>
    </submittedName>
</protein>
<gene>
    <name evidence="1" type="ORF">PS659_06007</name>
    <name evidence="2" type="ORF">PS659_06143</name>
</gene>
<evidence type="ECO:0000313" key="3">
    <source>
        <dbReference type="Proteomes" id="UP000326729"/>
    </source>
</evidence>
<name>A0A5E6Y5W2_PSEFL</name>
<dbReference type="EMBL" id="CABVGY010000135">
    <property type="protein sequence ID" value="VVN48860.1"/>
    <property type="molecule type" value="Genomic_DNA"/>
</dbReference>
<evidence type="ECO:0000313" key="1">
    <source>
        <dbReference type="EMBL" id="VVN47679.1"/>
    </source>
</evidence>
<dbReference type="AlphaFoldDB" id="A0A5E6Y5W2"/>
<evidence type="ECO:0000313" key="2">
    <source>
        <dbReference type="EMBL" id="VVN48860.1"/>
    </source>
</evidence>
<reference evidence="2 3" key="1">
    <citation type="submission" date="2019-09" db="EMBL/GenBank/DDBJ databases">
        <authorList>
            <person name="Chandra G."/>
            <person name="Truman W A."/>
        </authorList>
    </citation>
    <scope>NUCLEOTIDE SEQUENCE [LARGE SCALE GENOMIC DNA]</scope>
    <source>
        <strain evidence="2">PS659</strain>
    </source>
</reference>
<dbReference type="EMBL" id="CABVGY010000080">
    <property type="protein sequence ID" value="VVN47679.1"/>
    <property type="molecule type" value="Genomic_DNA"/>
</dbReference>
<dbReference type="Proteomes" id="UP000326729">
    <property type="component" value="Unassembled WGS sequence"/>
</dbReference>
<proteinExistence type="predicted"/>
<organism evidence="2 3">
    <name type="scientific">Pseudomonas fluorescens</name>
    <dbReference type="NCBI Taxonomy" id="294"/>
    <lineage>
        <taxon>Bacteria</taxon>
        <taxon>Pseudomonadati</taxon>
        <taxon>Pseudomonadota</taxon>
        <taxon>Gammaproteobacteria</taxon>
        <taxon>Pseudomonadales</taxon>
        <taxon>Pseudomonadaceae</taxon>
        <taxon>Pseudomonas</taxon>
    </lineage>
</organism>
<sequence>MVGRCHKTSFGVVHRRNDAEPFLLQLPGNPPYAIAGDAVGLDVAMDNQDREFQVFVHEAQCPEAAAITSG</sequence>
<accession>A0A5E6Y5W2</accession>